<dbReference type="InterPro" id="IPR012337">
    <property type="entry name" value="RNaseH-like_sf"/>
</dbReference>
<dbReference type="OrthoDB" id="1938465at2759"/>
<sequence length="795" mass="90283">MSERQFNTKLKSIQSDWGGEFRNLTPFLNNLGIIHRRSCPYTSEQNGIVERRHRHVMETRLTLLAQSHLPQLFWQFAFETDVYLINRLPSRVSSNKSPFEHLFKRQPDYSFLRVFGCQCFPYLRPYNRHKMDFRSTPCVFLGYSPVHHGYRCFDPNSERIYVARHVRFNEHLFPFQHSPPVTSSSPTEPPYISIFPDLPPDFLVESSTSPTSSTPSNPPAQTESIPFEPTTSNQTAQTEPIPTGPTSSSQPDQTESSPAIPQTSTSASDNPETNPPTTPYNPAAYTATTNSSLPTEPTSFTIANKSSEWRHAMSEEMDALYHNRTWSLVPPVQNTNVVDCKWVYRLKTYPNGQITRYKARLVAKGFHQQPGVDYHETFSPVVKPATIRTILSLAVTQKWPLRQLDVQNAFLHGDLQETVYMKQPPGFVDPTKPDHVCLLHKSLYGLKQAPRAWFNRLSTALQQLDDIIITGNHKEAVADVITRLSSLFAVKDLGRLHYFLGIEVVHHNSDLLLCQRKYIISILHRAGLIDCKPVTSPMSTSHVLLPDDSPPLADPTRYRQTVGALQYVTLSRPDIAFAVNKVCQFMHAPTENHWVAVKRILRYLKGTTHLGLLFRHGSGSRLQAFSDSHWQQDVIQAYSDSDWAGCPVDRRSTGGYAIYLGSNLISWAARKQRTVSRSSTESEYKAIADTVAELIWLRSLLRELGLVNHSPTLWCDNLGATYLSANPVFHARTKHVEVDYHFVRKQVTQGKLNVKFITTNDQIADVFTKPLSSQRFEFLRSKLQVVPRPQLAGEC</sequence>
<evidence type="ECO:0000313" key="3">
    <source>
        <dbReference type="EMBL" id="KAD2393896.1"/>
    </source>
</evidence>
<dbReference type="InterPro" id="IPR001584">
    <property type="entry name" value="Integrase_cat-core"/>
</dbReference>
<feature type="compositionally biased region" description="Low complexity" evidence="1">
    <location>
        <begin position="280"/>
        <end position="290"/>
    </location>
</feature>
<dbReference type="PANTHER" id="PTHR11439">
    <property type="entry name" value="GAG-POL-RELATED RETROTRANSPOSON"/>
    <property type="match status" value="1"/>
</dbReference>
<feature type="region of interest" description="Disordered" evidence="1">
    <location>
        <begin position="202"/>
        <end position="299"/>
    </location>
</feature>
<dbReference type="AlphaFoldDB" id="A0A5N6LP25"/>
<feature type="domain" description="Integrase catalytic" evidence="2">
    <location>
        <begin position="1"/>
        <end position="106"/>
    </location>
</feature>
<dbReference type="InterPro" id="IPR013103">
    <property type="entry name" value="RVT_2"/>
</dbReference>
<reference evidence="3 4" key="1">
    <citation type="submission" date="2019-05" db="EMBL/GenBank/DDBJ databases">
        <title>Mikania micrantha, genome provides insights into the molecular mechanism of rapid growth.</title>
        <authorList>
            <person name="Liu B."/>
        </authorList>
    </citation>
    <scope>NUCLEOTIDE SEQUENCE [LARGE SCALE GENOMIC DNA]</scope>
    <source>
        <strain evidence="3">NLD-2019</strain>
        <tissue evidence="3">Leaf</tissue>
    </source>
</reference>
<dbReference type="Pfam" id="PF25597">
    <property type="entry name" value="SH3_retrovirus"/>
    <property type="match status" value="1"/>
</dbReference>
<dbReference type="PROSITE" id="PS50994">
    <property type="entry name" value="INTEGRASE"/>
    <property type="match status" value="1"/>
</dbReference>
<gene>
    <name evidence="3" type="ORF">E3N88_40873</name>
</gene>
<organism evidence="3 4">
    <name type="scientific">Mikania micrantha</name>
    <name type="common">bitter vine</name>
    <dbReference type="NCBI Taxonomy" id="192012"/>
    <lineage>
        <taxon>Eukaryota</taxon>
        <taxon>Viridiplantae</taxon>
        <taxon>Streptophyta</taxon>
        <taxon>Embryophyta</taxon>
        <taxon>Tracheophyta</taxon>
        <taxon>Spermatophyta</taxon>
        <taxon>Magnoliopsida</taxon>
        <taxon>eudicotyledons</taxon>
        <taxon>Gunneridae</taxon>
        <taxon>Pentapetalae</taxon>
        <taxon>asterids</taxon>
        <taxon>campanulids</taxon>
        <taxon>Asterales</taxon>
        <taxon>Asteraceae</taxon>
        <taxon>Asteroideae</taxon>
        <taxon>Heliantheae alliance</taxon>
        <taxon>Eupatorieae</taxon>
        <taxon>Mikania</taxon>
    </lineage>
</organism>
<feature type="compositionally biased region" description="Low complexity" evidence="1">
    <location>
        <begin position="206"/>
        <end position="215"/>
    </location>
</feature>
<dbReference type="EMBL" id="SZYD01000019">
    <property type="protein sequence ID" value="KAD2393896.1"/>
    <property type="molecule type" value="Genomic_DNA"/>
</dbReference>
<dbReference type="Gene3D" id="3.30.420.10">
    <property type="entry name" value="Ribonuclease H-like superfamily/Ribonuclease H"/>
    <property type="match status" value="1"/>
</dbReference>
<dbReference type="GO" id="GO:0015074">
    <property type="term" value="P:DNA integration"/>
    <property type="evidence" value="ECO:0007669"/>
    <property type="project" value="InterPro"/>
</dbReference>
<dbReference type="PANTHER" id="PTHR11439:SF458">
    <property type="entry name" value="RNA-DIRECTED DNA POLYMERASE"/>
    <property type="match status" value="1"/>
</dbReference>
<keyword evidence="4" id="KW-1185">Reference proteome</keyword>
<dbReference type="CDD" id="cd09272">
    <property type="entry name" value="RNase_HI_RT_Ty1"/>
    <property type="match status" value="1"/>
</dbReference>
<dbReference type="SUPFAM" id="SSF53098">
    <property type="entry name" value="Ribonuclease H-like"/>
    <property type="match status" value="1"/>
</dbReference>
<dbReference type="GO" id="GO:0003676">
    <property type="term" value="F:nucleic acid binding"/>
    <property type="evidence" value="ECO:0007669"/>
    <property type="project" value="InterPro"/>
</dbReference>
<proteinExistence type="predicted"/>
<feature type="compositionally biased region" description="Polar residues" evidence="1">
    <location>
        <begin position="220"/>
        <end position="272"/>
    </location>
</feature>
<accession>A0A5N6LP25</accession>
<dbReference type="Pfam" id="PF07727">
    <property type="entry name" value="RVT_2"/>
    <property type="match status" value="1"/>
</dbReference>
<dbReference type="InterPro" id="IPR057670">
    <property type="entry name" value="SH3_retrovirus"/>
</dbReference>
<comment type="caution">
    <text evidence="3">The sequence shown here is derived from an EMBL/GenBank/DDBJ whole genome shotgun (WGS) entry which is preliminary data.</text>
</comment>
<dbReference type="Proteomes" id="UP000326396">
    <property type="component" value="Linkage Group LG9"/>
</dbReference>
<evidence type="ECO:0000313" key="4">
    <source>
        <dbReference type="Proteomes" id="UP000326396"/>
    </source>
</evidence>
<dbReference type="SUPFAM" id="SSF56672">
    <property type="entry name" value="DNA/RNA polymerases"/>
    <property type="match status" value="1"/>
</dbReference>
<protein>
    <recommendedName>
        <fullName evidence="2">Integrase catalytic domain-containing protein</fullName>
    </recommendedName>
</protein>
<evidence type="ECO:0000256" key="1">
    <source>
        <dbReference type="SAM" id="MobiDB-lite"/>
    </source>
</evidence>
<evidence type="ECO:0000259" key="2">
    <source>
        <dbReference type="PROSITE" id="PS50994"/>
    </source>
</evidence>
<name>A0A5N6LP25_9ASTR</name>
<dbReference type="InterPro" id="IPR036397">
    <property type="entry name" value="RNaseH_sf"/>
</dbReference>
<dbReference type="InterPro" id="IPR043502">
    <property type="entry name" value="DNA/RNA_pol_sf"/>
</dbReference>